<dbReference type="PROSITE" id="PS51819">
    <property type="entry name" value="VOC"/>
    <property type="match status" value="1"/>
</dbReference>
<dbReference type="EMBL" id="LPIX01000015">
    <property type="protein sequence ID" value="KWE11139.1"/>
    <property type="molecule type" value="Genomic_DNA"/>
</dbReference>
<dbReference type="InterPro" id="IPR029068">
    <property type="entry name" value="Glyas_Bleomycin-R_OHBP_Dase"/>
</dbReference>
<organism evidence="2 3">
    <name type="scientific">Burkholderia ubonensis</name>
    <dbReference type="NCBI Taxonomy" id="101571"/>
    <lineage>
        <taxon>Bacteria</taxon>
        <taxon>Pseudomonadati</taxon>
        <taxon>Pseudomonadota</taxon>
        <taxon>Betaproteobacteria</taxon>
        <taxon>Burkholderiales</taxon>
        <taxon>Burkholderiaceae</taxon>
        <taxon>Burkholderia</taxon>
        <taxon>Burkholderia cepacia complex</taxon>
    </lineage>
</organism>
<dbReference type="Pfam" id="PF00903">
    <property type="entry name" value="Glyoxalase"/>
    <property type="match status" value="1"/>
</dbReference>
<dbReference type="InterPro" id="IPR004360">
    <property type="entry name" value="Glyas_Fos-R_dOase_dom"/>
</dbReference>
<evidence type="ECO:0000313" key="2">
    <source>
        <dbReference type="EMBL" id="KWE11139.1"/>
    </source>
</evidence>
<dbReference type="InterPro" id="IPR037523">
    <property type="entry name" value="VOC_core"/>
</dbReference>
<gene>
    <name evidence="2" type="ORF">WL73_33955</name>
</gene>
<evidence type="ECO:0000259" key="1">
    <source>
        <dbReference type="PROSITE" id="PS51819"/>
    </source>
</evidence>
<dbReference type="CDD" id="cd08351">
    <property type="entry name" value="ChaP_like"/>
    <property type="match status" value="1"/>
</dbReference>
<dbReference type="Gene3D" id="3.10.180.10">
    <property type="entry name" value="2,3-Dihydroxybiphenyl 1,2-Dioxygenase, domain 1"/>
    <property type="match status" value="1"/>
</dbReference>
<protein>
    <submittedName>
        <fullName evidence="2">Bleomycin resistance protein</fullName>
    </submittedName>
</protein>
<sequence length="127" mass="14529">MNVQLNHTIVWCRDKLASTRFLTELLELPPPVPFGPMLVVQLDNGVSLDFYERPGDIAKQHYAFLIDEAAFDRVFARIRDRGLPHWADPSKQRAGEIYRHNGGRGVYFDDPDGHFLEVMTQPYSLGS</sequence>
<reference evidence="2 3" key="1">
    <citation type="submission" date="2015-11" db="EMBL/GenBank/DDBJ databases">
        <title>Expanding the genomic diversity of Burkholderia species for the development of highly accurate diagnostics.</title>
        <authorList>
            <person name="Sahl J."/>
            <person name="Keim P."/>
            <person name="Wagner D."/>
        </authorList>
    </citation>
    <scope>NUCLEOTIDE SEQUENCE [LARGE SCALE GENOMIC DNA]</scope>
    <source>
        <strain evidence="2 3">MSMB2167WGS</strain>
    </source>
</reference>
<accession>A0A107GFX3</accession>
<comment type="caution">
    <text evidence="2">The sequence shown here is derived from an EMBL/GenBank/DDBJ whole genome shotgun (WGS) entry which is preliminary data.</text>
</comment>
<dbReference type="RefSeq" id="WP_059960614.1">
    <property type="nucleotide sequence ID" value="NZ_CP013463.1"/>
</dbReference>
<dbReference type="SUPFAM" id="SSF54593">
    <property type="entry name" value="Glyoxalase/Bleomycin resistance protein/Dihydroxybiphenyl dioxygenase"/>
    <property type="match status" value="1"/>
</dbReference>
<evidence type="ECO:0000313" key="3">
    <source>
        <dbReference type="Proteomes" id="UP000062998"/>
    </source>
</evidence>
<dbReference type="Proteomes" id="UP000062998">
    <property type="component" value="Unassembled WGS sequence"/>
</dbReference>
<dbReference type="OrthoDB" id="9812656at2"/>
<proteinExistence type="predicted"/>
<feature type="domain" description="VOC" evidence="1">
    <location>
        <begin position="4"/>
        <end position="121"/>
    </location>
</feature>
<name>A0A107GFX3_9BURK</name>
<dbReference type="AlphaFoldDB" id="A0A107GFX3"/>